<dbReference type="InterPro" id="IPR014976">
    <property type="entry name" value="AbpA_HamA_C"/>
</dbReference>
<dbReference type="EMBL" id="VSSQ01001898">
    <property type="protein sequence ID" value="MPM11926.1"/>
    <property type="molecule type" value="Genomic_DNA"/>
</dbReference>
<proteinExistence type="predicted"/>
<accession>A0A644X6X3</accession>
<evidence type="ECO:0000313" key="2">
    <source>
        <dbReference type="EMBL" id="MPM11926.1"/>
    </source>
</evidence>
<name>A0A644X6X3_9ZZZZ</name>
<gene>
    <name evidence="2" type="ORF">SDC9_58277</name>
</gene>
<evidence type="ECO:0000259" key="1">
    <source>
        <dbReference type="Pfam" id="PF08878"/>
    </source>
</evidence>
<sequence>MRDALKHAVKDAICIECKLPHNDSGVGKSCLSTQEDVCFNNAHPQDIARVIYNGIVEFAVNEYEIDYDNLELEQRKAIIRRIRYNPVASTGTKIKYGFYGEVLLDLILRCFMKTNVLLARGYFYSVLENSEVKGFDAFHLIENDDRLDLWLGEAKFYIAYKKPITDVLEKLKISLSDEYVSKNLLALIDWQDRFTTTSERLKTILDQWEKSPNINLAQEMTAHQIRLTYPVFIAYEKTNLDDYHHSIGKCIDHIASEFVRLNINISASFNYRLFFMFLPLSEVKRIKESVITWIDSQEPLI</sequence>
<feature type="domain" description="Anti-bacteriophage protein A/HamA C-terminal" evidence="1">
    <location>
        <begin position="36"/>
        <end position="293"/>
    </location>
</feature>
<dbReference type="AlphaFoldDB" id="A0A644X6X3"/>
<protein>
    <recommendedName>
        <fullName evidence="1">Anti-bacteriophage protein A/HamA C-terminal domain-containing protein</fullName>
    </recommendedName>
</protein>
<comment type="caution">
    <text evidence="2">The sequence shown here is derived from an EMBL/GenBank/DDBJ whole genome shotgun (WGS) entry which is preliminary data.</text>
</comment>
<organism evidence="2">
    <name type="scientific">bioreactor metagenome</name>
    <dbReference type="NCBI Taxonomy" id="1076179"/>
    <lineage>
        <taxon>unclassified sequences</taxon>
        <taxon>metagenomes</taxon>
        <taxon>ecological metagenomes</taxon>
    </lineage>
</organism>
<reference evidence="2" key="1">
    <citation type="submission" date="2019-08" db="EMBL/GenBank/DDBJ databases">
        <authorList>
            <person name="Kucharzyk K."/>
            <person name="Murdoch R.W."/>
            <person name="Higgins S."/>
            <person name="Loffler F."/>
        </authorList>
    </citation>
    <scope>NUCLEOTIDE SEQUENCE</scope>
</reference>
<dbReference type="Pfam" id="PF08878">
    <property type="entry name" value="HamA"/>
    <property type="match status" value="1"/>
</dbReference>